<reference evidence="1 2" key="1">
    <citation type="submission" date="2019-08" db="EMBL/GenBank/DDBJ databases">
        <authorList>
            <person name="Peeters C."/>
        </authorList>
    </citation>
    <scope>NUCLEOTIDE SEQUENCE [LARGE SCALE GENOMIC DNA]</scope>
    <source>
        <strain evidence="1 2">LMG 31118</strain>
    </source>
</reference>
<dbReference type="Proteomes" id="UP000414136">
    <property type="component" value="Unassembled WGS sequence"/>
</dbReference>
<evidence type="ECO:0000313" key="2">
    <source>
        <dbReference type="Proteomes" id="UP000414136"/>
    </source>
</evidence>
<protein>
    <submittedName>
        <fullName evidence="1">Uncharacterized protein</fullName>
    </submittedName>
</protein>
<proteinExistence type="predicted"/>
<sequence length="56" mass="6036">MAATCLIGPRRSPSQNAKTPANPLAFMLVLPVFAETRFAEIQAVVTGTAVFRKCSR</sequence>
<organism evidence="1 2">
    <name type="scientific">Pandoraea captiosa</name>
    <dbReference type="NCBI Taxonomy" id="2508302"/>
    <lineage>
        <taxon>Bacteria</taxon>
        <taxon>Pseudomonadati</taxon>
        <taxon>Pseudomonadota</taxon>
        <taxon>Betaproteobacteria</taxon>
        <taxon>Burkholderiales</taxon>
        <taxon>Burkholderiaceae</taxon>
        <taxon>Pandoraea</taxon>
    </lineage>
</organism>
<evidence type="ECO:0000313" key="1">
    <source>
        <dbReference type="EMBL" id="VVE67971.1"/>
    </source>
</evidence>
<dbReference type="EMBL" id="CABPSQ010000004">
    <property type="protein sequence ID" value="VVE67971.1"/>
    <property type="molecule type" value="Genomic_DNA"/>
</dbReference>
<name>A0A5E5A2W0_9BURK</name>
<keyword evidence="2" id="KW-1185">Reference proteome</keyword>
<dbReference type="AlphaFoldDB" id="A0A5E5A2W0"/>
<accession>A0A5E5A2W0</accession>
<gene>
    <name evidence="1" type="ORF">PCA31118_02733</name>
</gene>